<dbReference type="PROSITE" id="PS50850">
    <property type="entry name" value="MFS"/>
    <property type="match status" value="1"/>
</dbReference>
<feature type="transmembrane region" description="Helical" evidence="5">
    <location>
        <begin position="386"/>
        <end position="407"/>
    </location>
</feature>
<dbReference type="Pfam" id="PF01553">
    <property type="entry name" value="Acyltransferase"/>
    <property type="match status" value="1"/>
</dbReference>
<feature type="transmembrane region" description="Helical" evidence="5">
    <location>
        <begin position="218"/>
        <end position="236"/>
    </location>
</feature>
<dbReference type="Gene3D" id="1.20.1250.20">
    <property type="entry name" value="MFS general substrate transporter like domains"/>
    <property type="match status" value="1"/>
</dbReference>
<evidence type="ECO:0000313" key="7">
    <source>
        <dbReference type="EMBL" id="SOQ59616.1"/>
    </source>
</evidence>
<feature type="transmembrane region" description="Helical" evidence="5">
    <location>
        <begin position="361"/>
        <end position="380"/>
    </location>
</feature>
<dbReference type="GO" id="GO:0016746">
    <property type="term" value="F:acyltransferase activity"/>
    <property type="evidence" value="ECO:0007669"/>
    <property type="project" value="InterPro"/>
</dbReference>
<dbReference type="Pfam" id="PF00083">
    <property type="entry name" value="Sugar_tr"/>
    <property type="match status" value="1"/>
</dbReference>
<name>A0A2H1X306_SPOFR</name>
<protein>
    <submittedName>
        <fullName evidence="7">SFRICE_022348</fullName>
    </submittedName>
</protein>
<evidence type="ECO:0000259" key="6">
    <source>
        <dbReference type="PROSITE" id="PS50850"/>
    </source>
</evidence>
<keyword evidence="3 5" id="KW-1133">Transmembrane helix</keyword>
<dbReference type="CDD" id="cd17317">
    <property type="entry name" value="MFS_SLC22"/>
    <property type="match status" value="1"/>
</dbReference>
<keyword evidence="4 5" id="KW-0472">Membrane</keyword>
<feature type="transmembrane region" description="Helical" evidence="5">
    <location>
        <begin position="877"/>
        <end position="896"/>
    </location>
</feature>
<evidence type="ECO:0000256" key="4">
    <source>
        <dbReference type="ARBA" id="ARBA00023136"/>
    </source>
</evidence>
<dbReference type="InterPro" id="IPR002123">
    <property type="entry name" value="Plipid/glycerol_acylTrfase"/>
</dbReference>
<dbReference type="CDD" id="cd07990">
    <property type="entry name" value="LPLAT_LCLAT1-like"/>
    <property type="match status" value="1"/>
</dbReference>
<feature type="domain" description="Major facilitator superfamily (MFS) profile" evidence="6">
    <location>
        <begin position="18"/>
        <end position="472"/>
    </location>
</feature>
<feature type="transmembrane region" description="Helical" evidence="5">
    <location>
        <begin position="419"/>
        <end position="439"/>
    </location>
</feature>
<accession>A0A2H1X306</accession>
<organism evidence="7">
    <name type="scientific">Spodoptera frugiperda</name>
    <name type="common">Fall armyworm</name>
    <dbReference type="NCBI Taxonomy" id="7108"/>
    <lineage>
        <taxon>Eukaryota</taxon>
        <taxon>Metazoa</taxon>
        <taxon>Ecdysozoa</taxon>
        <taxon>Arthropoda</taxon>
        <taxon>Hexapoda</taxon>
        <taxon>Insecta</taxon>
        <taxon>Pterygota</taxon>
        <taxon>Neoptera</taxon>
        <taxon>Endopterygota</taxon>
        <taxon>Lepidoptera</taxon>
        <taxon>Glossata</taxon>
        <taxon>Ditrysia</taxon>
        <taxon>Noctuoidea</taxon>
        <taxon>Noctuidae</taxon>
        <taxon>Amphipyrinae</taxon>
        <taxon>Spodoptera</taxon>
    </lineage>
</organism>
<dbReference type="SMART" id="SM00563">
    <property type="entry name" value="PlsC"/>
    <property type="match status" value="1"/>
</dbReference>
<dbReference type="InterPro" id="IPR036259">
    <property type="entry name" value="MFS_trans_sf"/>
</dbReference>
<dbReference type="PANTHER" id="PTHR24064">
    <property type="entry name" value="SOLUTE CARRIER FAMILY 22 MEMBER"/>
    <property type="match status" value="1"/>
</dbReference>
<dbReference type="InterPro" id="IPR032098">
    <property type="entry name" value="Acyltransf_C"/>
</dbReference>
<feature type="transmembrane region" description="Helical" evidence="5">
    <location>
        <begin position="851"/>
        <end position="871"/>
    </location>
</feature>
<feature type="transmembrane region" description="Helical" evidence="5">
    <location>
        <begin position="537"/>
        <end position="555"/>
    </location>
</feature>
<evidence type="ECO:0000256" key="1">
    <source>
        <dbReference type="ARBA" id="ARBA00004141"/>
    </source>
</evidence>
<feature type="transmembrane region" description="Helical" evidence="5">
    <location>
        <begin position="451"/>
        <end position="468"/>
    </location>
</feature>
<gene>
    <name evidence="7" type="ORF">SFRICE_022348</name>
</gene>
<dbReference type="GO" id="GO:0016020">
    <property type="term" value="C:membrane"/>
    <property type="evidence" value="ECO:0007669"/>
    <property type="project" value="UniProtKB-SubCell"/>
</dbReference>
<feature type="transmembrane region" description="Helical" evidence="5">
    <location>
        <begin position="191"/>
        <end position="212"/>
    </location>
</feature>
<evidence type="ECO:0000256" key="2">
    <source>
        <dbReference type="ARBA" id="ARBA00022692"/>
    </source>
</evidence>
<feature type="transmembrane region" description="Helical" evidence="5">
    <location>
        <begin position="157"/>
        <end position="179"/>
    </location>
</feature>
<dbReference type="AlphaFoldDB" id="A0A2H1X306"/>
<dbReference type="Pfam" id="PF16076">
    <property type="entry name" value="Acyltransf_C"/>
    <property type="match status" value="1"/>
</dbReference>
<dbReference type="InterPro" id="IPR020846">
    <property type="entry name" value="MFS_dom"/>
</dbReference>
<evidence type="ECO:0000256" key="3">
    <source>
        <dbReference type="ARBA" id="ARBA00022989"/>
    </source>
</evidence>
<dbReference type="SUPFAM" id="SSF69593">
    <property type="entry name" value="Glycerol-3-phosphate (1)-acyltransferase"/>
    <property type="match status" value="1"/>
</dbReference>
<feature type="transmembrane region" description="Helical" evidence="5">
    <location>
        <begin position="304"/>
        <end position="326"/>
    </location>
</feature>
<comment type="subcellular location">
    <subcellularLocation>
        <location evidence="1">Membrane</location>
        <topology evidence="1">Multi-pass membrane protein</topology>
    </subcellularLocation>
</comment>
<dbReference type="InterPro" id="IPR005828">
    <property type="entry name" value="MFS_sugar_transport-like"/>
</dbReference>
<reference evidence="7" key="1">
    <citation type="submission" date="2016-07" db="EMBL/GenBank/DDBJ databases">
        <authorList>
            <person name="Bretaudeau A."/>
        </authorList>
    </citation>
    <scope>NUCLEOTIDE SEQUENCE</scope>
    <source>
        <strain evidence="7">Rice</strain>
        <tissue evidence="7">Whole body</tissue>
    </source>
</reference>
<feature type="transmembrane region" description="Helical" evidence="5">
    <location>
        <begin position="511"/>
        <end position="531"/>
    </location>
</feature>
<keyword evidence="2 5" id="KW-0812">Transmembrane</keyword>
<proteinExistence type="predicted"/>
<feature type="transmembrane region" description="Helical" evidence="5">
    <location>
        <begin position="332"/>
        <end position="354"/>
    </location>
</feature>
<dbReference type="SUPFAM" id="SSF103473">
    <property type="entry name" value="MFS general substrate transporter"/>
    <property type="match status" value="1"/>
</dbReference>
<dbReference type="GO" id="GO:0022857">
    <property type="term" value="F:transmembrane transporter activity"/>
    <property type="evidence" value="ECO:0007669"/>
    <property type="project" value="InterPro"/>
</dbReference>
<evidence type="ECO:0000256" key="5">
    <source>
        <dbReference type="SAM" id="Phobius"/>
    </source>
</evidence>
<dbReference type="EMBL" id="ODYU01013012">
    <property type="protein sequence ID" value="SOQ59616.1"/>
    <property type="molecule type" value="Genomic_DNA"/>
</dbReference>
<sequence>MAIINELIGDFGRYHLWLCFIVFLSRYNVSFHQMAIIFLTAPVQHYCPGTNSTCCSNPVFNKTVFTRTIVTEWNLTCKSDWFKDLTQTIFQFGVFCGSLIFGIASDKWVLLVLMYLVMYLVSLNVPKYGRRPTLIVSIIIEIFAGIMSSFLPDYWSFSFARWVVGFANGGCITIAYVMVMEYVGHVNRDTVSILINIPFTTGNMIVAGIGYLIRDFSYFLLLISVLNVILLFYICLLPESPRWLLVVNKTEQAIILMEKVAKINKLPTEHIRSKMELYQFEHRTARPRSTALDLFRTPNVRRNITVMSFIWLVCSYCFYGVSYYISHLTGDLFINVLATGGVCTCASIISIPLIKFSKRKTVVIFGNVICSLCLIAIGFVPEGNASLVVGCLGEMHSYIIFIVIYLYCSEMFPTVVRNAAIGICSMMARVGSMIAPFAANLRPYGKWCSPVAFGIFPMISALLCLLFLPETKNCELLMTLEEAEAIGRSTQLRRPDNGIEMEEIEPTGRSTMAVGLLLCIAWYYTILAGTFYLSLSLAVFIGFFILYCPVMYLMFFSHKLYRKFVDLLFSLWELYPVALFQCCCDTQLHHFGDFVKPDEKTIIVMNHRTRVDWNYVWIALYHATQNPSGELCSCKQTVQNLSESNSILDLGGKSKIKFVLKDEIKNIPGMGWIMQLNFFLYVKRNWREDQINLSQFVDYYQKLNYDCRLVLFPEGTDLSEENRRRSDKYAQANNIQRYEYVLHPRTTGWVALCSRLRESGLASVYDVTVAYDTPAQTEMDLVRGKIPKNVYFYFKRYSIDKLPQDDTALKIWLEARWRDKEQSLRKFHNDGNFIDPQTNNTPPHRSPRSLLTAKAGFLFWTIVDILFFYFLCNSVTFQFWVIYHSLLFIFITWYFGGFHNIQYKLLEKLIM</sequence>
<feature type="transmembrane region" description="Helical" evidence="5">
    <location>
        <begin position="133"/>
        <end position="151"/>
    </location>
</feature>
<feature type="transmembrane region" description="Helical" evidence="5">
    <location>
        <begin position="108"/>
        <end position="126"/>
    </location>
</feature>